<dbReference type="EMBL" id="BARS01049314">
    <property type="protein sequence ID" value="GAG31598.1"/>
    <property type="molecule type" value="Genomic_DNA"/>
</dbReference>
<sequence>MKMAVSSVGPDLNASVDARLGRCQYFIIVDPETMEFEALPNPSITAMHGAGIQTAQIITNKGATVVLTGNCGPNAFQTLSAAGIQVIVGVSGTVKDAIEKYKRGELQPSSQASVPQHFGTGGMSPSPGTTPGMGMFPGMGGSPGMGRGGGAGAGRGMGGGMMGGGFQTMPYGTGATPGAPSPMTKNQELQSLKNQAQALSQQLDQI</sequence>
<feature type="compositionally biased region" description="Low complexity" evidence="1">
    <location>
        <begin position="123"/>
        <end position="134"/>
    </location>
</feature>
<feature type="region of interest" description="Disordered" evidence="1">
    <location>
        <begin position="106"/>
        <end position="206"/>
    </location>
</feature>
<protein>
    <recommendedName>
        <fullName evidence="2">Dinitrogenase iron-molybdenum cofactor biosynthesis domain-containing protein</fullName>
    </recommendedName>
</protein>
<name>X0X4M8_9ZZZZ</name>
<dbReference type="PANTHER" id="PTHR42983:SF1">
    <property type="entry name" value="IRON-MOLYBDENUM PROTEIN"/>
    <property type="match status" value="1"/>
</dbReference>
<dbReference type="Gene3D" id="3.30.420.130">
    <property type="entry name" value="Dinitrogenase iron-molybdenum cofactor biosynthesis domain"/>
    <property type="match status" value="1"/>
</dbReference>
<dbReference type="AlphaFoldDB" id="X0X4M8"/>
<feature type="non-terminal residue" evidence="3">
    <location>
        <position position="206"/>
    </location>
</feature>
<feature type="compositionally biased region" description="Gly residues" evidence="1">
    <location>
        <begin position="135"/>
        <end position="166"/>
    </location>
</feature>
<gene>
    <name evidence="3" type="ORF">S01H1_73781</name>
</gene>
<evidence type="ECO:0000259" key="2">
    <source>
        <dbReference type="Pfam" id="PF02579"/>
    </source>
</evidence>
<dbReference type="PANTHER" id="PTHR42983">
    <property type="entry name" value="DINITROGENASE IRON-MOLYBDENUM COFACTOR PROTEIN-RELATED"/>
    <property type="match status" value="1"/>
</dbReference>
<feature type="domain" description="Dinitrogenase iron-molybdenum cofactor biosynthesis" evidence="2">
    <location>
        <begin position="14"/>
        <end position="102"/>
    </location>
</feature>
<feature type="compositionally biased region" description="Polar residues" evidence="1">
    <location>
        <begin position="183"/>
        <end position="206"/>
    </location>
</feature>
<dbReference type="CDD" id="cd00851">
    <property type="entry name" value="MTH1175"/>
    <property type="match status" value="1"/>
</dbReference>
<dbReference type="InterPro" id="IPR033913">
    <property type="entry name" value="MTH1175_dom"/>
</dbReference>
<dbReference type="InterPro" id="IPR003731">
    <property type="entry name" value="Di-Nase_FeMo-co_biosynth"/>
</dbReference>
<dbReference type="SUPFAM" id="SSF53146">
    <property type="entry name" value="Nitrogenase accessory factor-like"/>
    <property type="match status" value="1"/>
</dbReference>
<dbReference type="Pfam" id="PF02579">
    <property type="entry name" value="Nitro_FeMo-Co"/>
    <property type="match status" value="1"/>
</dbReference>
<evidence type="ECO:0000313" key="3">
    <source>
        <dbReference type="EMBL" id="GAG31598.1"/>
    </source>
</evidence>
<accession>X0X4M8</accession>
<comment type="caution">
    <text evidence="3">The sequence shown here is derived from an EMBL/GenBank/DDBJ whole genome shotgun (WGS) entry which is preliminary data.</text>
</comment>
<organism evidence="3">
    <name type="scientific">marine sediment metagenome</name>
    <dbReference type="NCBI Taxonomy" id="412755"/>
    <lineage>
        <taxon>unclassified sequences</taxon>
        <taxon>metagenomes</taxon>
        <taxon>ecological metagenomes</taxon>
    </lineage>
</organism>
<dbReference type="InterPro" id="IPR036105">
    <property type="entry name" value="DiNase_FeMo-co_biosyn_sf"/>
</dbReference>
<proteinExistence type="predicted"/>
<reference evidence="3" key="1">
    <citation type="journal article" date="2014" name="Front. Microbiol.">
        <title>High frequency of phylogenetically diverse reductive dehalogenase-homologous genes in deep subseafloor sedimentary metagenomes.</title>
        <authorList>
            <person name="Kawai M."/>
            <person name="Futagami T."/>
            <person name="Toyoda A."/>
            <person name="Takaki Y."/>
            <person name="Nishi S."/>
            <person name="Hori S."/>
            <person name="Arai W."/>
            <person name="Tsubouchi T."/>
            <person name="Morono Y."/>
            <person name="Uchiyama I."/>
            <person name="Ito T."/>
            <person name="Fujiyama A."/>
            <person name="Inagaki F."/>
            <person name="Takami H."/>
        </authorList>
    </citation>
    <scope>NUCLEOTIDE SEQUENCE</scope>
    <source>
        <strain evidence="3">Expedition CK06-06</strain>
    </source>
</reference>
<evidence type="ECO:0000256" key="1">
    <source>
        <dbReference type="SAM" id="MobiDB-lite"/>
    </source>
</evidence>